<dbReference type="STRING" id="67285.AQI88_40150"/>
<dbReference type="Pfam" id="PF13561">
    <property type="entry name" value="adh_short_C2"/>
    <property type="match status" value="1"/>
</dbReference>
<dbReference type="SUPFAM" id="SSF51735">
    <property type="entry name" value="NAD(P)-binding Rossmann-fold domains"/>
    <property type="match status" value="1"/>
</dbReference>
<dbReference type="RefSeq" id="WP_067010385.1">
    <property type="nucleotide sequence ID" value="NZ_BNDU01000010.1"/>
</dbReference>
<comment type="similarity">
    <text evidence="1">Belongs to the short-chain dehydrogenases/reductases (SDR) family.</text>
</comment>
<evidence type="ECO:0000313" key="4">
    <source>
        <dbReference type="EMBL" id="KUM88372.1"/>
    </source>
</evidence>
<keyword evidence="5" id="KW-1185">Reference proteome</keyword>
<name>A0A117PRX7_9ACTN</name>
<dbReference type="SMART" id="SM00822">
    <property type="entry name" value="PKS_KR"/>
    <property type="match status" value="1"/>
</dbReference>
<feature type="domain" description="Ketoreductase" evidence="3">
    <location>
        <begin position="7"/>
        <end position="191"/>
    </location>
</feature>
<organism evidence="4 5">
    <name type="scientific">Streptomyces cellostaticus</name>
    <dbReference type="NCBI Taxonomy" id="67285"/>
    <lineage>
        <taxon>Bacteria</taxon>
        <taxon>Bacillati</taxon>
        <taxon>Actinomycetota</taxon>
        <taxon>Actinomycetes</taxon>
        <taxon>Kitasatosporales</taxon>
        <taxon>Streptomycetaceae</taxon>
        <taxon>Streptomyces</taxon>
    </lineage>
</organism>
<dbReference type="PANTHER" id="PTHR43639:SF1">
    <property type="entry name" value="SHORT-CHAIN DEHYDROGENASE_REDUCTASE FAMILY PROTEIN"/>
    <property type="match status" value="1"/>
</dbReference>
<dbReference type="InterPro" id="IPR057326">
    <property type="entry name" value="KR_dom"/>
</dbReference>
<dbReference type="Gene3D" id="3.40.50.720">
    <property type="entry name" value="NAD(P)-binding Rossmann-like Domain"/>
    <property type="match status" value="1"/>
</dbReference>
<comment type="caution">
    <text evidence="4">The sequence shown here is derived from an EMBL/GenBank/DDBJ whole genome shotgun (WGS) entry which is preliminary data.</text>
</comment>
<reference evidence="4 5" key="1">
    <citation type="submission" date="2015-10" db="EMBL/GenBank/DDBJ databases">
        <title>Draft genome sequence of Streptomyces cellostaticus DSM 40189, type strain for the species Streptomyces cellostaticus.</title>
        <authorList>
            <person name="Ruckert C."/>
            <person name="Winkler A."/>
            <person name="Kalinowski J."/>
            <person name="Kampfer P."/>
            <person name="Glaeser S."/>
        </authorList>
    </citation>
    <scope>NUCLEOTIDE SEQUENCE [LARGE SCALE GENOMIC DNA]</scope>
    <source>
        <strain evidence="4 5">DSM 40189</strain>
    </source>
</reference>
<keyword evidence="2" id="KW-0560">Oxidoreductase</keyword>
<dbReference type="InterPro" id="IPR002347">
    <property type="entry name" value="SDR_fam"/>
</dbReference>
<evidence type="ECO:0000313" key="5">
    <source>
        <dbReference type="Proteomes" id="UP000054241"/>
    </source>
</evidence>
<dbReference type="Proteomes" id="UP000054241">
    <property type="component" value="Unassembled WGS sequence"/>
</dbReference>
<dbReference type="FunFam" id="3.40.50.720:FF:000084">
    <property type="entry name" value="Short-chain dehydrogenase reductase"/>
    <property type="match status" value="1"/>
</dbReference>
<protein>
    <submittedName>
        <fullName evidence="4">Short-chain dehydrogenase</fullName>
    </submittedName>
</protein>
<accession>A0A117PRX7</accession>
<dbReference type="EMBL" id="LMWL01000094">
    <property type="protein sequence ID" value="KUM88372.1"/>
    <property type="molecule type" value="Genomic_DNA"/>
</dbReference>
<dbReference type="AlphaFoldDB" id="A0A117PRX7"/>
<evidence type="ECO:0000256" key="2">
    <source>
        <dbReference type="ARBA" id="ARBA00023002"/>
    </source>
</evidence>
<dbReference type="PANTHER" id="PTHR43639">
    <property type="entry name" value="OXIDOREDUCTASE, SHORT-CHAIN DEHYDROGENASE/REDUCTASE FAMILY (AFU_ORTHOLOGUE AFUA_5G02870)"/>
    <property type="match status" value="1"/>
</dbReference>
<dbReference type="PROSITE" id="PS00061">
    <property type="entry name" value="ADH_SHORT"/>
    <property type="match status" value="1"/>
</dbReference>
<evidence type="ECO:0000259" key="3">
    <source>
        <dbReference type="SMART" id="SM00822"/>
    </source>
</evidence>
<dbReference type="PRINTS" id="PR00081">
    <property type="entry name" value="GDHRDH"/>
</dbReference>
<dbReference type="PRINTS" id="PR00080">
    <property type="entry name" value="SDRFAMILY"/>
</dbReference>
<dbReference type="GO" id="GO:0016491">
    <property type="term" value="F:oxidoreductase activity"/>
    <property type="evidence" value="ECO:0007669"/>
    <property type="project" value="UniProtKB-KW"/>
</dbReference>
<proteinExistence type="inferred from homology"/>
<gene>
    <name evidence="4" type="ORF">AQI88_40150</name>
</gene>
<sequence>MGALAGKTALVTGAGRGIGRGIARRLAADGALVAVHYRADETAARETVAMITENGGRAVVVQAPLGVPDDARHLYERFDAALKEQGAEPVLDVLVNNAGTNTRGSVSDVTPPDFDELMALHAKAPLFLVQHALGRLRDGGRIVNISSAATRVALPESIAYCMAKAAVEAMTRALAKDLGRRGITVNAVAPGFVKTDMNARRWATPEGEAAHAALSVFRRMGETADIADIVAFLASDDSRWITGQCLDASGGGGL</sequence>
<evidence type="ECO:0000256" key="1">
    <source>
        <dbReference type="ARBA" id="ARBA00006484"/>
    </source>
</evidence>
<dbReference type="InterPro" id="IPR036291">
    <property type="entry name" value="NAD(P)-bd_dom_sf"/>
</dbReference>
<dbReference type="InterPro" id="IPR020904">
    <property type="entry name" value="Sc_DH/Rdtase_CS"/>
</dbReference>